<dbReference type="PRINTS" id="PR00811">
    <property type="entry name" value="BCTERIALGSPD"/>
</dbReference>
<dbReference type="Proteomes" id="UP000540787">
    <property type="component" value="Unassembled WGS sequence"/>
</dbReference>
<keyword evidence="6 12" id="KW-0732">Signal</keyword>
<feature type="compositionally biased region" description="Low complexity" evidence="11">
    <location>
        <begin position="746"/>
        <end position="757"/>
    </location>
</feature>
<dbReference type="PRINTS" id="PR01032">
    <property type="entry name" value="PHAGEIV"/>
</dbReference>
<feature type="compositionally biased region" description="Low complexity" evidence="11">
    <location>
        <begin position="773"/>
        <end position="790"/>
    </location>
</feature>
<keyword evidence="8" id="KW-0472">Membrane</keyword>
<feature type="domain" description="NolW-like" evidence="14">
    <location>
        <begin position="219"/>
        <end position="284"/>
    </location>
</feature>
<feature type="domain" description="GspD-like N0" evidence="15">
    <location>
        <begin position="54"/>
        <end position="124"/>
    </location>
</feature>
<evidence type="ECO:0000259" key="13">
    <source>
        <dbReference type="Pfam" id="PF00263"/>
    </source>
</evidence>
<dbReference type="InterPro" id="IPR050810">
    <property type="entry name" value="Bact_Secretion_Sys_Channel"/>
</dbReference>
<dbReference type="AlphaFoldDB" id="A0A7W9X0F7"/>
<comment type="subcellular location">
    <subcellularLocation>
        <location evidence="1 10">Cell outer membrane</location>
    </subcellularLocation>
</comment>
<feature type="signal peptide" evidence="12">
    <location>
        <begin position="1"/>
        <end position="45"/>
    </location>
</feature>
<evidence type="ECO:0000256" key="7">
    <source>
        <dbReference type="ARBA" id="ARBA00022927"/>
    </source>
</evidence>
<accession>A0A7W9X0F7</accession>
<evidence type="ECO:0000313" key="17">
    <source>
        <dbReference type="Proteomes" id="UP000540787"/>
    </source>
</evidence>
<keyword evidence="7" id="KW-0653">Protein transport</keyword>
<comment type="similarity">
    <text evidence="2">Belongs to the bacterial secretin family. GSP D subfamily.</text>
</comment>
<evidence type="ECO:0000256" key="4">
    <source>
        <dbReference type="ARBA" id="ARBA00022452"/>
    </source>
</evidence>
<dbReference type="PANTHER" id="PTHR30332:SF24">
    <property type="entry name" value="SECRETIN GSPD-RELATED"/>
    <property type="match status" value="1"/>
</dbReference>
<dbReference type="RefSeq" id="WP_183554551.1">
    <property type="nucleotide sequence ID" value="NZ_JACHBX010000002.1"/>
</dbReference>
<dbReference type="InterPro" id="IPR001775">
    <property type="entry name" value="GspD/PilQ"/>
</dbReference>
<evidence type="ECO:0000256" key="2">
    <source>
        <dbReference type="ARBA" id="ARBA00006980"/>
    </source>
</evidence>
<evidence type="ECO:0000256" key="8">
    <source>
        <dbReference type="ARBA" id="ARBA00023136"/>
    </source>
</evidence>
<feature type="compositionally biased region" description="Low complexity" evidence="11">
    <location>
        <begin position="321"/>
        <end position="335"/>
    </location>
</feature>
<dbReference type="Gene3D" id="3.30.1370.120">
    <property type="match status" value="3"/>
</dbReference>
<protein>
    <submittedName>
        <fullName evidence="16">General secretion pathway protein D</fullName>
    </submittedName>
</protein>
<feature type="domain" description="NolW-like" evidence="14">
    <location>
        <begin position="291"/>
        <end position="421"/>
    </location>
</feature>
<evidence type="ECO:0000313" key="16">
    <source>
        <dbReference type="EMBL" id="MBB6134198.1"/>
    </source>
</evidence>
<dbReference type="InterPro" id="IPR004846">
    <property type="entry name" value="T2SS/T3SS_dom"/>
</dbReference>
<dbReference type="InterPro" id="IPR038591">
    <property type="entry name" value="NolW-like_sf"/>
</dbReference>
<feature type="region of interest" description="Disordered" evidence="11">
    <location>
        <begin position="315"/>
        <end position="377"/>
    </location>
</feature>
<evidence type="ECO:0000256" key="10">
    <source>
        <dbReference type="RuleBase" id="RU004004"/>
    </source>
</evidence>
<keyword evidence="5" id="KW-0812">Transmembrane</keyword>
<keyword evidence="3 10" id="KW-0813">Transport</keyword>
<evidence type="ECO:0000256" key="9">
    <source>
        <dbReference type="ARBA" id="ARBA00023237"/>
    </source>
</evidence>
<feature type="compositionally biased region" description="Polar residues" evidence="11">
    <location>
        <begin position="762"/>
        <end position="771"/>
    </location>
</feature>
<organism evidence="16 17">
    <name type="scientific">Massilia aurea</name>
    <dbReference type="NCBI Taxonomy" id="373040"/>
    <lineage>
        <taxon>Bacteria</taxon>
        <taxon>Pseudomonadati</taxon>
        <taxon>Pseudomonadota</taxon>
        <taxon>Betaproteobacteria</taxon>
        <taxon>Burkholderiales</taxon>
        <taxon>Oxalobacteraceae</taxon>
        <taxon>Telluria group</taxon>
        <taxon>Massilia</taxon>
    </lineage>
</organism>
<gene>
    <name evidence="16" type="ORF">HD842_002340</name>
</gene>
<dbReference type="InterPro" id="IPR005644">
    <property type="entry name" value="NolW-like"/>
</dbReference>
<dbReference type="Pfam" id="PF21305">
    <property type="entry name" value="type_II_gspD_N0"/>
    <property type="match status" value="1"/>
</dbReference>
<feature type="compositionally biased region" description="Gly residues" evidence="11">
    <location>
        <begin position="336"/>
        <end position="350"/>
    </location>
</feature>
<feature type="region of interest" description="Disordered" evidence="11">
    <location>
        <begin position="721"/>
        <end position="804"/>
    </location>
</feature>
<feature type="chain" id="PRO_5031190645" evidence="12">
    <location>
        <begin position="46"/>
        <end position="804"/>
    </location>
</feature>
<keyword evidence="4" id="KW-1134">Transmembrane beta strand</keyword>
<proteinExistence type="inferred from homology"/>
<evidence type="ECO:0000256" key="3">
    <source>
        <dbReference type="ARBA" id="ARBA00022448"/>
    </source>
</evidence>
<dbReference type="NCBIfam" id="TIGR02517">
    <property type="entry name" value="type_II_gspD"/>
    <property type="match status" value="1"/>
</dbReference>
<dbReference type="GO" id="GO:0015628">
    <property type="term" value="P:protein secretion by the type II secretion system"/>
    <property type="evidence" value="ECO:0007669"/>
    <property type="project" value="InterPro"/>
</dbReference>
<feature type="domain" description="Type II/III secretion system secretin-like" evidence="13">
    <location>
        <begin position="514"/>
        <end position="680"/>
    </location>
</feature>
<dbReference type="EMBL" id="JACHBX010000002">
    <property type="protein sequence ID" value="MBB6134198.1"/>
    <property type="molecule type" value="Genomic_DNA"/>
</dbReference>
<evidence type="ECO:0000259" key="14">
    <source>
        <dbReference type="Pfam" id="PF03958"/>
    </source>
</evidence>
<sequence length="804" mass="82388">MKKTDHTTFAHLELPALRRLAAGAMLCCAASAVVTTLALPLSASAQETANAAALSFVNADIESVIKAIGHYTGMTFIIDPRVKGTLTLVSEKSLSKSEAFGLLTSTLRLQGFAVVTSGDGYAKVVPEAEAKLQSSPTQVGGVRSSKATGDQIATQVFYLSYESAANLTAVLRPLISPNNSIMANPGNNTLVVTDYADNLRRLARIIAALDAPVAADLDVIPIRNAIASDIAQLVTRLMEPAAGGDSGRVTVLADPRTNAVIVRAPSQARANLAKSLIARLDQESSTRGNIHVVYLKNADASRVAQTLRAVVSQDASAVPVQQQGTSGSSITSATGSGQGGSGAGGLGGQQGQQSSTGMGGTGNTFGQQSQLTANAGGAGGGQGSGFIQADASTNSLIITAPDAVYRNLRSVIDQLDVRRAQVYIEALVVEVTSNKASEFGVQWVGATGDSDSKYRFGGVQNYVGGSSSNSIVNLALAASQGTSATTAPSIPTGLTFGLFRQIGGELGLGAVARALENDGNANILSTPNLITLDNELATIKVGQNVPIITGSYTTSGNNSGNPFQTVERQDVGLLLKVRPQISEGGTIKMAIYHENSSVDAATRNLASGLTTNVRAIESNVLADDGQIIVLGGLIEDSEGDGEEKVRGLGDIPVLGNLFKYRTRSRTKTNLMVFLRPVVVRSKDASNSIAMDRYEFMRAAGAAGRPETSPLLRDLGAPLLPPLVGGQPPAGGGMATVPVQAPPPANAAPGASNDGAANRPGASRSSSANPATNPADATSGAASGAVSGTPVPASQFRPVTPPNRE</sequence>
<dbReference type="GO" id="GO:0015627">
    <property type="term" value="C:type II protein secretion system complex"/>
    <property type="evidence" value="ECO:0007669"/>
    <property type="project" value="InterPro"/>
</dbReference>
<dbReference type="InterPro" id="IPR013356">
    <property type="entry name" value="T2SS_GspD"/>
</dbReference>
<feature type="domain" description="NolW-like" evidence="14">
    <location>
        <begin position="154"/>
        <end position="213"/>
    </location>
</feature>
<reference evidence="16 17" key="1">
    <citation type="submission" date="2020-08" db="EMBL/GenBank/DDBJ databases">
        <title>The Agave Microbiome: Exploring the role of microbial communities in plant adaptations to desert environments.</title>
        <authorList>
            <person name="Partida-Martinez L.P."/>
        </authorList>
    </citation>
    <scope>NUCLEOTIDE SEQUENCE [LARGE SCALE GENOMIC DNA]</scope>
    <source>
        <strain evidence="16 17">AT3.2</strain>
    </source>
</reference>
<evidence type="ECO:0000256" key="5">
    <source>
        <dbReference type="ARBA" id="ARBA00022692"/>
    </source>
</evidence>
<name>A0A7W9X0F7_9BURK</name>
<keyword evidence="17" id="KW-1185">Reference proteome</keyword>
<evidence type="ECO:0000256" key="6">
    <source>
        <dbReference type="ARBA" id="ARBA00022729"/>
    </source>
</evidence>
<dbReference type="InterPro" id="IPR049371">
    <property type="entry name" value="GspD-like_N0"/>
</dbReference>
<evidence type="ECO:0000256" key="1">
    <source>
        <dbReference type="ARBA" id="ARBA00004442"/>
    </source>
</evidence>
<comment type="caution">
    <text evidence="16">The sequence shown here is derived from an EMBL/GenBank/DDBJ whole genome shotgun (WGS) entry which is preliminary data.</text>
</comment>
<dbReference type="Pfam" id="PF00263">
    <property type="entry name" value="Secretin"/>
    <property type="match status" value="1"/>
</dbReference>
<evidence type="ECO:0000259" key="15">
    <source>
        <dbReference type="Pfam" id="PF21305"/>
    </source>
</evidence>
<keyword evidence="9" id="KW-0998">Cell outer membrane</keyword>
<dbReference type="Pfam" id="PF03958">
    <property type="entry name" value="Secretin_N"/>
    <property type="match status" value="3"/>
</dbReference>
<evidence type="ECO:0000256" key="12">
    <source>
        <dbReference type="SAM" id="SignalP"/>
    </source>
</evidence>
<evidence type="ECO:0000256" key="11">
    <source>
        <dbReference type="SAM" id="MobiDB-lite"/>
    </source>
</evidence>
<dbReference type="GO" id="GO:0009279">
    <property type="term" value="C:cell outer membrane"/>
    <property type="evidence" value="ECO:0007669"/>
    <property type="project" value="UniProtKB-SubCell"/>
</dbReference>
<dbReference type="PANTHER" id="PTHR30332">
    <property type="entry name" value="PROBABLE GENERAL SECRETION PATHWAY PROTEIN D"/>
    <property type="match status" value="1"/>
</dbReference>